<protein>
    <submittedName>
        <fullName evidence="2">Uncharacterized protein</fullName>
    </submittedName>
</protein>
<dbReference type="EMBL" id="GBRH01221798">
    <property type="protein sequence ID" value="JAD76097.1"/>
    <property type="molecule type" value="Transcribed_RNA"/>
</dbReference>
<evidence type="ECO:0000313" key="2">
    <source>
        <dbReference type="EMBL" id="JAD76097.1"/>
    </source>
</evidence>
<proteinExistence type="predicted"/>
<organism evidence="2">
    <name type="scientific">Arundo donax</name>
    <name type="common">Giant reed</name>
    <name type="synonym">Donax arundinaceus</name>
    <dbReference type="NCBI Taxonomy" id="35708"/>
    <lineage>
        <taxon>Eukaryota</taxon>
        <taxon>Viridiplantae</taxon>
        <taxon>Streptophyta</taxon>
        <taxon>Embryophyta</taxon>
        <taxon>Tracheophyta</taxon>
        <taxon>Spermatophyta</taxon>
        <taxon>Magnoliopsida</taxon>
        <taxon>Liliopsida</taxon>
        <taxon>Poales</taxon>
        <taxon>Poaceae</taxon>
        <taxon>PACMAD clade</taxon>
        <taxon>Arundinoideae</taxon>
        <taxon>Arundineae</taxon>
        <taxon>Arundo</taxon>
    </lineage>
</organism>
<feature type="compositionally biased region" description="Polar residues" evidence="1">
    <location>
        <begin position="84"/>
        <end position="98"/>
    </location>
</feature>
<feature type="region of interest" description="Disordered" evidence="1">
    <location>
        <begin position="76"/>
        <end position="98"/>
    </location>
</feature>
<reference evidence="2" key="1">
    <citation type="submission" date="2014-09" db="EMBL/GenBank/DDBJ databases">
        <authorList>
            <person name="Magalhaes I.L.F."/>
            <person name="Oliveira U."/>
            <person name="Santos F.R."/>
            <person name="Vidigal T.H.D.A."/>
            <person name="Brescovit A.D."/>
            <person name="Santos A.J."/>
        </authorList>
    </citation>
    <scope>NUCLEOTIDE SEQUENCE</scope>
    <source>
        <tissue evidence="2">Shoot tissue taken approximately 20 cm above the soil surface</tissue>
    </source>
</reference>
<accession>A0A0A9CXC1</accession>
<name>A0A0A9CXC1_ARUDO</name>
<reference evidence="2" key="2">
    <citation type="journal article" date="2015" name="Data Brief">
        <title>Shoot transcriptome of the giant reed, Arundo donax.</title>
        <authorList>
            <person name="Barrero R.A."/>
            <person name="Guerrero F.D."/>
            <person name="Moolhuijzen P."/>
            <person name="Goolsby J.A."/>
            <person name="Tidwell J."/>
            <person name="Bellgard S.E."/>
            <person name="Bellgard M.I."/>
        </authorList>
    </citation>
    <scope>NUCLEOTIDE SEQUENCE</scope>
    <source>
        <tissue evidence="2">Shoot tissue taken approximately 20 cm above the soil surface</tissue>
    </source>
</reference>
<dbReference type="AlphaFoldDB" id="A0A0A9CXC1"/>
<evidence type="ECO:0000256" key="1">
    <source>
        <dbReference type="SAM" id="MobiDB-lite"/>
    </source>
</evidence>
<sequence length="132" mass="14343">MTETRRYQSLGATYTLDLMEPSGPLPWTPAALECQASAKASSAWVPNQTATITSATPCWPLRSSMLYHCGASVLSGGARRGTSERSNQTRPTWSSLPRARTYTSTNEDWMVSLEKAKTWSQLCAGVAGVTPR</sequence>